<dbReference type="PROSITE" id="PS50995">
    <property type="entry name" value="HTH_MARR_2"/>
    <property type="match status" value="1"/>
</dbReference>
<dbReference type="EMBL" id="FNQV01000007">
    <property type="protein sequence ID" value="SEA29069.1"/>
    <property type="molecule type" value="Genomic_DNA"/>
</dbReference>
<evidence type="ECO:0000259" key="1">
    <source>
        <dbReference type="PROSITE" id="PS50995"/>
    </source>
</evidence>
<dbReference type="PANTHER" id="PTHR33164">
    <property type="entry name" value="TRANSCRIPTIONAL REGULATOR, MARR FAMILY"/>
    <property type="match status" value="1"/>
</dbReference>
<reference evidence="3" key="1">
    <citation type="submission" date="2016-10" db="EMBL/GenBank/DDBJ databases">
        <authorList>
            <person name="Varghese N."/>
            <person name="Submissions S."/>
        </authorList>
    </citation>
    <scope>NUCLEOTIDE SEQUENCE [LARGE SCALE GENOMIC DNA]</scope>
    <source>
        <strain evidence="3">KPR-1</strain>
    </source>
</reference>
<dbReference type="RefSeq" id="WP_092563812.1">
    <property type="nucleotide sequence ID" value="NZ_FNQV01000007.1"/>
</dbReference>
<name>A0A1H3ZYW5_9ACTO</name>
<protein>
    <submittedName>
        <fullName evidence="2">DNA-binding transcriptional regulator, MarR family</fullName>
    </submittedName>
</protein>
<dbReference type="InterPro" id="IPR039422">
    <property type="entry name" value="MarR/SlyA-like"/>
</dbReference>
<proteinExistence type="predicted"/>
<evidence type="ECO:0000313" key="3">
    <source>
        <dbReference type="Proteomes" id="UP000199288"/>
    </source>
</evidence>
<dbReference type="SMART" id="SM00347">
    <property type="entry name" value="HTH_MARR"/>
    <property type="match status" value="1"/>
</dbReference>
<accession>A0A1H3ZYW5</accession>
<dbReference type="AlphaFoldDB" id="A0A1H3ZYW5"/>
<dbReference type="Pfam" id="PF12802">
    <property type="entry name" value="MarR_2"/>
    <property type="match status" value="1"/>
</dbReference>
<keyword evidence="2" id="KW-0238">DNA-binding</keyword>
<dbReference type="GO" id="GO:0006950">
    <property type="term" value="P:response to stress"/>
    <property type="evidence" value="ECO:0007669"/>
    <property type="project" value="TreeGrafter"/>
</dbReference>
<dbReference type="OrthoDB" id="162531at2"/>
<dbReference type="GO" id="GO:0003700">
    <property type="term" value="F:DNA-binding transcription factor activity"/>
    <property type="evidence" value="ECO:0007669"/>
    <property type="project" value="InterPro"/>
</dbReference>
<organism evidence="2 3">
    <name type="scientific">Bowdeniella nasicola</name>
    <dbReference type="NCBI Taxonomy" id="208480"/>
    <lineage>
        <taxon>Bacteria</taxon>
        <taxon>Bacillati</taxon>
        <taxon>Actinomycetota</taxon>
        <taxon>Actinomycetes</taxon>
        <taxon>Actinomycetales</taxon>
        <taxon>Actinomycetaceae</taxon>
        <taxon>Bowdeniella</taxon>
    </lineage>
</organism>
<gene>
    <name evidence="2" type="ORF">SAMN02910418_01275</name>
</gene>
<dbReference type="Gene3D" id="1.10.10.10">
    <property type="entry name" value="Winged helix-like DNA-binding domain superfamily/Winged helix DNA-binding domain"/>
    <property type="match status" value="1"/>
</dbReference>
<dbReference type="InterPro" id="IPR036390">
    <property type="entry name" value="WH_DNA-bd_sf"/>
</dbReference>
<feature type="domain" description="HTH marR-type" evidence="1">
    <location>
        <begin position="39"/>
        <end position="175"/>
    </location>
</feature>
<keyword evidence="3" id="KW-1185">Reference proteome</keyword>
<dbReference type="SUPFAM" id="SSF46785">
    <property type="entry name" value="Winged helix' DNA-binding domain"/>
    <property type="match status" value="1"/>
</dbReference>
<dbReference type="Proteomes" id="UP000199288">
    <property type="component" value="Unassembled WGS sequence"/>
</dbReference>
<sequence length="191" mass="21326">MSEEFSATNSAMLYNLFSADPDEQLVERGALSEEEIGQITEVMTALAQLRQVEDDLFEASQRYMKLGRTDMQAIRFLIVAHNMGTAVTAGAIAAHLRISTASTTKLLDRLEHGGHITREPHPTDRRAIVIKVTPETMRTAMLTVGRQHAKRLHAAARLSPDERRVVVRFLTDMAQEIALTDGEWHVATPEH</sequence>
<dbReference type="PANTHER" id="PTHR33164:SF43">
    <property type="entry name" value="HTH-TYPE TRANSCRIPTIONAL REPRESSOR YETL"/>
    <property type="match status" value="1"/>
</dbReference>
<evidence type="ECO:0000313" key="2">
    <source>
        <dbReference type="EMBL" id="SEA29069.1"/>
    </source>
</evidence>
<dbReference type="InterPro" id="IPR036388">
    <property type="entry name" value="WH-like_DNA-bd_sf"/>
</dbReference>
<dbReference type="InterPro" id="IPR000835">
    <property type="entry name" value="HTH_MarR-typ"/>
</dbReference>
<dbReference type="GO" id="GO:0003677">
    <property type="term" value="F:DNA binding"/>
    <property type="evidence" value="ECO:0007669"/>
    <property type="project" value="UniProtKB-KW"/>
</dbReference>